<evidence type="ECO:0000256" key="1">
    <source>
        <dbReference type="SAM" id="Phobius"/>
    </source>
</evidence>
<name>A0A1P8MRS4_9RHOB</name>
<keyword evidence="3" id="KW-1185">Reference proteome</keyword>
<dbReference type="KEGG" id="tom:BWR18_03005"/>
<organism evidence="2 3">
    <name type="scientific">Tateyamaria omphalii</name>
    <dbReference type="NCBI Taxonomy" id="299262"/>
    <lineage>
        <taxon>Bacteria</taxon>
        <taxon>Pseudomonadati</taxon>
        <taxon>Pseudomonadota</taxon>
        <taxon>Alphaproteobacteria</taxon>
        <taxon>Rhodobacterales</taxon>
        <taxon>Roseobacteraceae</taxon>
        <taxon>Tateyamaria</taxon>
    </lineage>
</organism>
<sequence>METQESIQTRADRVQAALHAAFGVGGKTLDASLRKTGRRLPRRLHKDAHKIVDAQGFGGHPKLMRQVDGAALAAAEDRVVTYLKGIDRADRRKGFWLGIAGVVAFNILLVVAGVVFWMWWAGHV</sequence>
<dbReference type="Proteomes" id="UP000186336">
    <property type="component" value="Chromosome"/>
</dbReference>
<protein>
    <submittedName>
        <fullName evidence="2">Uncharacterized protein</fullName>
    </submittedName>
</protein>
<evidence type="ECO:0000313" key="2">
    <source>
        <dbReference type="EMBL" id="APX10777.1"/>
    </source>
</evidence>
<dbReference type="STRING" id="299262.BWR18_03005"/>
<reference evidence="2 3" key="1">
    <citation type="submission" date="2017-01" db="EMBL/GenBank/DDBJ databases">
        <title>Complete genome of Tateyamaria omphalii DOK1-4 isolated from seawater in Dokdo.</title>
        <authorList>
            <person name="Kim J.H."/>
            <person name="Chi W.-J."/>
        </authorList>
    </citation>
    <scope>NUCLEOTIDE SEQUENCE [LARGE SCALE GENOMIC DNA]</scope>
    <source>
        <strain evidence="2 3">DOK1-4</strain>
    </source>
</reference>
<evidence type="ECO:0000313" key="3">
    <source>
        <dbReference type="Proteomes" id="UP000186336"/>
    </source>
</evidence>
<keyword evidence="1" id="KW-0472">Membrane</keyword>
<dbReference type="OrthoDB" id="7874312at2"/>
<dbReference type="AlphaFoldDB" id="A0A1P8MRS4"/>
<accession>A0A1P8MRS4</accession>
<proteinExistence type="predicted"/>
<keyword evidence="1" id="KW-0812">Transmembrane</keyword>
<feature type="transmembrane region" description="Helical" evidence="1">
    <location>
        <begin position="94"/>
        <end position="120"/>
    </location>
</feature>
<keyword evidence="1" id="KW-1133">Transmembrane helix</keyword>
<gene>
    <name evidence="2" type="ORF">BWR18_03005</name>
</gene>
<dbReference type="RefSeq" id="WP_076626644.1">
    <property type="nucleotide sequence ID" value="NZ_CP019312.1"/>
</dbReference>
<dbReference type="EMBL" id="CP019312">
    <property type="protein sequence ID" value="APX10777.1"/>
    <property type="molecule type" value="Genomic_DNA"/>
</dbReference>